<evidence type="ECO:0000256" key="2">
    <source>
        <dbReference type="ARBA" id="ARBA00023015"/>
    </source>
</evidence>
<evidence type="ECO:0000313" key="8">
    <source>
        <dbReference type="Proteomes" id="UP001056201"/>
    </source>
</evidence>
<evidence type="ECO:0000256" key="1">
    <source>
        <dbReference type="ARBA" id="ARBA00010641"/>
    </source>
</evidence>
<name>A0ABY4S0W2_AQUTE</name>
<dbReference type="InterPro" id="IPR013249">
    <property type="entry name" value="RNA_pol_sigma70_r4_t2"/>
</dbReference>
<dbReference type="NCBIfam" id="TIGR02937">
    <property type="entry name" value="sigma70-ECF"/>
    <property type="match status" value="1"/>
</dbReference>
<dbReference type="Proteomes" id="UP001056201">
    <property type="component" value="Chromosome 1"/>
</dbReference>
<dbReference type="NCBIfam" id="NF009180">
    <property type="entry name" value="PRK12528.1"/>
    <property type="match status" value="1"/>
</dbReference>
<dbReference type="InterPro" id="IPR013325">
    <property type="entry name" value="RNA_pol_sigma_r2"/>
</dbReference>
<keyword evidence="4" id="KW-0804">Transcription</keyword>
<organism evidence="7 8">
    <name type="scientific">Aquincola tertiaricarbonis</name>
    <dbReference type="NCBI Taxonomy" id="391953"/>
    <lineage>
        <taxon>Bacteria</taxon>
        <taxon>Pseudomonadati</taxon>
        <taxon>Pseudomonadota</taxon>
        <taxon>Betaproteobacteria</taxon>
        <taxon>Burkholderiales</taxon>
        <taxon>Sphaerotilaceae</taxon>
        <taxon>Aquincola</taxon>
    </lineage>
</organism>
<dbReference type="Pfam" id="PF04542">
    <property type="entry name" value="Sigma70_r2"/>
    <property type="match status" value="1"/>
</dbReference>
<evidence type="ECO:0000259" key="6">
    <source>
        <dbReference type="Pfam" id="PF08281"/>
    </source>
</evidence>
<evidence type="ECO:0000259" key="5">
    <source>
        <dbReference type="Pfam" id="PF04542"/>
    </source>
</evidence>
<protein>
    <submittedName>
        <fullName evidence="7">Sigma-70 family RNA polymerase sigma factor</fullName>
    </submittedName>
</protein>
<reference evidence="7" key="1">
    <citation type="submission" date="2022-05" db="EMBL/GenBank/DDBJ databases">
        <title>An RpoN-dependent PEP-CTERM gene is involved in floc formation of an Aquincola tertiaricarbonis strain.</title>
        <authorList>
            <person name="Qiu D."/>
            <person name="Xia M."/>
        </authorList>
    </citation>
    <scope>NUCLEOTIDE SEQUENCE</scope>
    <source>
        <strain evidence="7">RN12</strain>
    </source>
</reference>
<sequence length="161" mass="18126">MFSHEGLYRAHQPWLVHWLGRRLGAGADRAPDLAQDTFVRLLQAGGALPALAQPRAYLATIARGLLVDHLRRQDLERAYLQELAALPQDLQPSPEERAMLLETLLTLDRLLHGLGPKVREAFLLSHLEGWEYARIAEHLGVTVSSVKKYMHKALLQCLTLL</sequence>
<dbReference type="SUPFAM" id="SSF88659">
    <property type="entry name" value="Sigma3 and sigma4 domains of RNA polymerase sigma factors"/>
    <property type="match status" value="1"/>
</dbReference>
<dbReference type="RefSeq" id="WP_250194439.1">
    <property type="nucleotide sequence ID" value="NZ_CP097635.1"/>
</dbReference>
<dbReference type="SUPFAM" id="SSF88946">
    <property type="entry name" value="Sigma2 domain of RNA polymerase sigma factors"/>
    <property type="match status" value="1"/>
</dbReference>
<evidence type="ECO:0000313" key="7">
    <source>
        <dbReference type="EMBL" id="URI06175.1"/>
    </source>
</evidence>
<feature type="domain" description="RNA polymerase sigma factor 70 region 4 type 2" evidence="6">
    <location>
        <begin position="106"/>
        <end position="157"/>
    </location>
</feature>
<dbReference type="Pfam" id="PF08281">
    <property type="entry name" value="Sigma70_r4_2"/>
    <property type="match status" value="1"/>
</dbReference>
<dbReference type="InterPro" id="IPR039425">
    <property type="entry name" value="RNA_pol_sigma-70-like"/>
</dbReference>
<dbReference type="PANTHER" id="PTHR43133">
    <property type="entry name" value="RNA POLYMERASE ECF-TYPE SIGMA FACTO"/>
    <property type="match status" value="1"/>
</dbReference>
<evidence type="ECO:0000256" key="3">
    <source>
        <dbReference type="ARBA" id="ARBA00023082"/>
    </source>
</evidence>
<dbReference type="EMBL" id="CP097635">
    <property type="protein sequence ID" value="URI06175.1"/>
    <property type="molecule type" value="Genomic_DNA"/>
</dbReference>
<dbReference type="InterPro" id="IPR036388">
    <property type="entry name" value="WH-like_DNA-bd_sf"/>
</dbReference>
<accession>A0ABY4S0W2</accession>
<dbReference type="InterPro" id="IPR014284">
    <property type="entry name" value="RNA_pol_sigma-70_dom"/>
</dbReference>
<dbReference type="InterPro" id="IPR007627">
    <property type="entry name" value="RNA_pol_sigma70_r2"/>
</dbReference>
<dbReference type="Gene3D" id="1.10.10.10">
    <property type="entry name" value="Winged helix-like DNA-binding domain superfamily/Winged helix DNA-binding domain"/>
    <property type="match status" value="1"/>
</dbReference>
<comment type="similarity">
    <text evidence="1">Belongs to the sigma-70 factor family. ECF subfamily.</text>
</comment>
<dbReference type="Gene3D" id="1.10.1740.10">
    <property type="match status" value="1"/>
</dbReference>
<keyword evidence="8" id="KW-1185">Reference proteome</keyword>
<evidence type="ECO:0000256" key="4">
    <source>
        <dbReference type="ARBA" id="ARBA00023163"/>
    </source>
</evidence>
<dbReference type="InterPro" id="IPR013324">
    <property type="entry name" value="RNA_pol_sigma_r3/r4-like"/>
</dbReference>
<keyword evidence="2" id="KW-0805">Transcription regulation</keyword>
<feature type="domain" description="RNA polymerase sigma-70 region 2" evidence="5">
    <location>
        <begin position="7"/>
        <end position="74"/>
    </location>
</feature>
<keyword evidence="3" id="KW-0731">Sigma factor</keyword>
<proteinExistence type="inferred from homology"/>
<gene>
    <name evidence="7" type="ORF">MW290_09565</name>
</gene>
<dbReference type="PANTHER" id="PTHR43133:SF63">
    <property type="entry name" value="RNA POLYMERASE SIGMA FACTOR FECI-RELATED"/>
    <property type="match status" value="1"/>
</dbReference>
<dbReference type="CDD" id="cd06171">
    <property type="entry name" value="Sigma70_r4"/>
    <property type="match status" value="1"/>
</dbReference>